<keyword evidence="1" id="KW-0238">DNA-binding</keyword>
<dbReference type="GO" id="GO:0003677">
    <property type="term" value="F:DNA binding"/>
    <property type="evidence" value="ECO:0007669"/>
    <property type="project" value="UniProtKB-KW"/>
</dbReference>
<evidence type="ECO:0008006" key="3">
    <source>
        <dbReference type="Google" id="ProtNLM"/>
    </source>
</evidence>
<gene>
    <name evidence="2" type="ORF">LCGC14_2475380</name>
</gene>
<comment type="caution">
    <text evidence="2">The sequence shown here is derived from an EMBL/GenBank/DDBJ whole genome shotgun (WGS) entry which is preliminary data.</text>
</comment>
<proteinExistence type="predicted"/>
<name>A0A0F9B927_9ZZZZ</name>
<dbReference type="InterPro" id="IPR010998">
    <property type="entry name" value="Integrase_recombinase_N"/>
</dbReference>
<dbReference type="Gene3D" id="1.10.150.130">
    <property type="match status" value="1"/>
</dbReference>
<reference evidence="2" key="1">
    <citation type="journal article" date="2015" name="Nature">
        <title>Complex archaea that bridge the gap between prokaryotes and eukaryotes.</title>
        <authorList>
            <person name="Spang A."/>
            <person name="Saw J.H."/>
            <person name="Jorgensen S.L."/>
            <person name="Zaremba-Niedzwiedzka K."/>
            <person name="Martijn J."/>
            <person name="Lind A.E."/>
            <person name="van Eijk R."/>
            <person name="Schleper C."/>
            <person name="Guy L."/>
            <person name="Ettema T.J."/>
        </authorList>
    </citation>
    <scope>NUCLEOTIDE SEQUENCE</scope>
</reference>
<feature type="non-terminal residue" evidence="2">
    <location>
        <position position="172"/>
    </location>
</feature>
<evidence type="ECO:0000313" key="2">
    <source>
        <dbReference type="EMBL" id="KKL18454.1"/>
    </source>
</evidence>
<organism evidence="2">
    <name type="scientific">marine sediment metagenome</name>
    <dbReference type="NCBI Taxonomy" id="412755"/>
    <lineage>
        <taxon>unclassified sequences</taxon>
        <taxon>metagenomes</taxon>
        <taxon>ecological metagenomes</taxon>
    </lineage>
</organism>
<sequence length="172" mass="20062">MTTQDQEMDKFAFFLRYPPEVANQKRRPKGDSTVSTYVYIARRFLAFLDGSTPDQEGARRFVIHLEEIGNTPRTRAQHIYGLRSYFEFKGEVLGIGAPTFSKPLPWRPTDEEWLKLLEVADSPLWDKALQRILLRPNDIPSYQRVDTAIVDPADRPSNREYDRYAYLVKVAY</sequence>
<dbReference type="EMBL" id="LAZR01038865">
    <property type="protein sequence ID" value="KKL18454.1"/>
    <property type="molecule type" value="Genomic_DNA"/>
</dbReference>
<accession>A0A0F9B927</accession>
<evidence type="ECO:0000256" key="1">
    <source>
        <dbReference type="ARBA" id="ARBA00023125"/>
    </source>
</evidence>
<dbReference type="AlphaFoldDB" id="A0A0F9B927"/>
<protein>
    <recommendedName>
        <fullName evidence="3">Core-binding (CB) domain-containing protein</fullName>
    </recommendedName>
</protein>